<dbReference type="Gene3D" id="3.30.450.90">
    <property type="match status" value="1"/>
</dbReference>
<evidence type="ECO:0000256" key="1">
    <source>
        <dbReference type="ARBA" id="ARBA00006611"/>
    </source>
</evidence>
<dbReference type="OrthoDB" id="9804785at2"/>
<evidence type="ECO:0000313" key="5">
    <source>
        <dbReference type="Proteomes" id="UP000243468"/>
    </source>
</evidence>
<dbReference type="SUPFAM" id="SSF52540">
    <property type="entry name" value="P-loop containing nucleoside triphosphate hydrolases"/>
    <property type="match status" value="1"/>
</dbReference>
<dbReference type="NCBIfam" id="TIGR01420">
    <property type="entry name" value="pilT_fam"/>
    <property type="match status" value="1"/>
</dbReference>
<sequence length="398" mass="45015">MYSTELLEEARKIMFHMLTKVVEYGGSDLFISADFPPSIKHQGLMKPIGQQALTADKTKLFAYSLMNEKQRLEFESELECNFAISVPNVSRFRINVFQQQLQVGMVIRTITAEIPNFDQLKLPESLKHVMMAKRGLVLVVGATGSGKSTSLAAMIDHRNENFAGHIITVEDPVEYVHKHKKSMITHREVGVDSHSWHNALKNTLRQAPDVILIGEIRDTETMEHAIAFAETGHLCLGTLHANNANQALDRIINFFPEERRNQLLMDLSSNMKAIISQRLVRTQDGRGRRAAIEILLNTPLIGDLILKGHFHELKEIMKKSRELGMQTFDQALYDLYNEDAISYEEALRNADSMNELRLQIKLKSNRQDQTVPGSATSFSMVQDKAPEENQAQSDQDAS</sequence>
<dbReference type="PANTHER" id="PTHR30486">
    <property type="entry name" value="TWITCHING MOTILITY PROTEIN PILT"/>
    <property type="match status" value="1"/>
</dbReference>
<feature type="domain" description="Bacterial type II secretion system protein E" evidence="3">
    <location>
        <begin position="204"/>
        <end position="218"/>
    </location>
</feature>
<dbReference type="GO" id="GO:0016887">
    <property type="term" value="F:ATP hydrolysis activity"/>
    <property type="evidence" value="ECO:0007669"/>
    <property type="project" value="InterPro"/>
</dbReference>
<dbReference type="PROSITE" id="PS00662">
    <property type="entry name" value="T2SP_E"/>
    <property type="match status" value="1"/>
</dbReference>
<feature type="compositionally biased region" description="Polar residues" evidence="2">
    <location>
        <begin position="367"/>
        <end position="380"/>
    </location>
</feature>
<evidence type="ECO:0000256" key="2">
    <source>
        <dbReference type="SAM" id="MobiDB-lite"/>
    </source>
</evidence>
<proteinExistence type="inferred from homology"/>
<evidence type="ECO:0000313" key="4">
    <source>
        <dbReference type="EMBL" id="SDC25016.1"/>
    </source>
</evidence>
<dbReference type="EMBL" id="FMYO01000004">
    <property type="protein sequence ID" value="SDC25016.1"/>
    <property type="molecule type" value="Genomic_DNA"/>
</dbReference>
<dbReference type="GO" id="GO:0005524">
    <property type="term" value="F:ATP binding"/>
    <property type="evidence" value="ECO:0007669"/>
    <property type="project" value="InterPro"/>
</dbReference>
<feature type="compositionally biased region" description="Polar residues" evidence="2">
    <location>
        <begin position="389"/>
        <end position="398"/>
    </location>
</feature>
<feature type="region of interest" description="Disordered" evidence="2">
    <location>
        <begin position="365"/>
        <end position="398"/>
    </location>
</feature>
<keyword evidence="5" id="KW-1185">Reference proteome</keyword>
<accession>A0A1G6K3Y9</accession>
<protein>
    <submittedName>
        <fullName evidence="4">Twitching motility protein PilU</fullName>
    </submittedName>
</protein>
<dbReference type="Proteomes" id="UP000243468">
    <property type="component" value="Unassembled WGS sequence"/>
</dbReference>
<dbReference type="InterPro" id="IPR006321">
    <property type="entry name" value="PilT/PilU"/>
</dbReference>
<dbReference type="CDD" id="cd01131">
    <property type="entry name" value="PilT"/>
    <property type="match status" value="1"/>
</dbReference>
<dbReference type="PANTHER" id="PTHR30486:SF12">
    <property type="entry name" value="TYPE IV PILUS ATPASE PILU"/>
    <property type="match status" value="1"/>
</dbReference>
<dbReference type="RefSeq" id="WP_092819637.1">
    <property type="nucleotide sequence ID" value="NZ_BAABKJ010000010.1"/>
</dbReference>
<reference evidence="5" key="1">
    <citation type="submission" date="2016-09" db="EMBL/GenBank/DDBJ databases">
        <authorList>
            <person name="Varghese N."/>
            <person name="Submissions S."/>
        </authorList>
    </citation>
    <scope>NUCLEOTIDE SEQUENCE [LARGE SCALE GENOMIC DNA]</scope>
    <source>
        <strain evidence="5">ANC 4667</strain>
    </source>
</reference>
<evidence type="ECO:0000259" key="3">
    <source>
        <dbReference type="PROSITE" id="PS00662"/>
    </source>
</evidence>
<organism evidence="4 5">
    <name type="scientific">Acinetobacter kookii</name>
    <dbReference type="NCBI Taxonomy" id="1226327"/>
    <lineage>
        <taxon>Bacteria</taxon>
        <taxon>Pseudomonadati</taxon>
        <taxon>Pseudomonadota</taxon>
        <taxon>Gammaproteobacteria</taxon>
        <taxon>Moraxellales</taxon>
        <taxon>Moraxellaceae</taxon>
        <taxon>Acinetobacter</taxon>
    </lineage>
</organism>
<dbReference type="STRING" id="1226327.SAMN05421732_104144"/>
<dbReference type="Gene3D" id="3.40.50.300">
    <property type="entry name" value="P-loop containing nucleotide triphosphate hydrolases"/>
    <property type="match status" value="1"/>
</dbReference>
<dbReference type="InterPro" id="IPR027417">
    <property type="entry name" value="P-loop_NTPase"/>
</dbReference>
<gene>
    <name evidence="4" type="ORF">SAMN05421732_104144</name>
</gene>
<dbReference type="Pfam" id="PF00437">
    <property type="entry name" value="T2SSE"/>
    <property type="match status" value="1"/>
</dbReference>
<dbReference type="InterPro" id="IPR050921">
    <property type="entry name" value="T4SS_GSP_E_ATPase"/>
</dbReference>
<name>A0A1G6K3Y9_9GAMM</name>
<dbReference type="AlphaFoldDB" id="A0A1G6K3Y9"/>
<comment type="similarity">
    <text evidence="1">Belongs to the GSP E family.</text>
</comment>
<dbReference type="InterPro" id="IPR001482">
    <property type="entry name" value="T2SS/T4SS_dom"/>
</dbReference>